<keyword evidence="6" id="KW-1185">Reference proteome</keyword>
<sequence length="277" mass="30449">MFARASHLTRSSARFPSSQAIARYTSIPSLWMSAPATTHSRHFSRLTRTSSGAEVAKALKDDGCVVIESMLTTSQVSRLNRDVDAGLANAATGKSANANTPPLAGVVDADIYGQNTKRLGDLLNASATIREEIVDNDSLHDISAEIFKEMNGATGVVRGSHEIKYSEVVDDPTFEFWRYPEEEVEQIELKAGDCLLLGGRIVHRGEENKTTDEFRRLLSCTVISAALTPEEAHPLLLKEEMAKELPQRAKRFLGFRELATVIGPDHRQGGLKRRLGF</sequence>
<evidence type="ECO:0000313" key="5">
    <source>
        <dbReference type="EMBL" id="KPM42218.1"/>
    </source>
</evidence>
<dbReference type="EMBL" id="LKCW01000052">
    <property type="protein sequence ID" value="KPM42218.1"/>
    <property type="molecule type" value="Genomic_DNA"/>
</dbReference>
<protein>
    <recommendedName>
        <fullName evidence="7">Phytanoyl-CoA dioxygenase</fullName>
    </recommendedName>
</protein>
<dbReference type="PANTHER" id="PTHR20883:SF15">
    <property type="entry name" value="PHYTANOYL-COA DIOXYGENASE DOMAIN-CONTAINING PROTEIN 1"/>
    <property type="match status" value="1"/>
</dbReference>
<proteinExistence type="inferred from homology"/>
<dbReference type="STRING" id="78410.A0A0P7B8Z3"/>
<dbReference type="OrthoDB" id="445007at2759"/>
<comment type="similarity">
    <text evidence="2">Belongs to the PhyH family.</text>
</comment>
<evidence type="ECO:0000256" key="1">
    <source>
        <dbReference type="ARBA" id="ARBA00001962"/>
    </source>
</evidence>
<evidence type="ECO:0008006" key="7">
    <source>
        <dbReference type="Google" id="ProtNLM"/>
    </source>
</evidence>
<evidence type="ECO:0000256" key="4">
    <source>
        <dbReference type="ARBA" id="ARBA00023004"/>
    </source>
</evidence>
<comment type="cofactor">
    <cofactor evidence="1">
        <name>Fe cation</name>
        <dbReference type="ChEBI" id="CHEBI:24875"/>
    </cofactor>
</comment>
<keyword evidence="4" id="KW-0408">Iron</keyword>
<dbReference type="AlphaFoldDB" id="A0A0P7B8Z3"/>
<dbReference type="InterPro" id="IPR008775">
    <property type="entry name" value="Phytyl_CoA_dOase-like"/>
</dbReference>
<dbReference type="Gene3D" id="2.60.120.620">
    <property type="entry name" value="q2cbj1_9rhob like domain"/>
    <property type="match status" value="2"/>
</dbReference>
<comment type="caution">
    <text evidence="5">The sequence shown here is derived from an EMBL/GenBank/DDBJ whole genome shotgun (WGS) entry which is preliminary data.</text>
</comment>
<name>A0A0P7B8Z3_9HYPO</name>
<dbReference type="PANTHER" id="PTHR20883">
    <property type="entry name" value="PHYTANOYL-COA DIOXYGENASE DOMAIN CONTAINING 1"/>
    <property type="match status" value="1"/>
</dbReference>
<organism evidence="5 6">
    <name type="scientific">Neonectria ditissima</name>
    <dbReference type="NCBI Taxonomy" id="78410"/>
    <lineage>
        <taxon>Eukaryota</taxon>
        <taxon>Fungi</taxon>
        <taxon>Dikarya</taxon>
        <taxon>Ascomycota</taxon>
        <taxon>Pezizomycotina</taxon>
        <taxon>Sordariomycetes</taxon>
        <taxon>Hypocreomycetidae</taxon>
        <taxon>Hypocreales</taxon>
        <taxon>Nectriaceae</taxon>
        <taxon>Neonectria</taxon>
    </lineage>
</organism>
<dbReference type="Pfam" id="PF05721">
    <property type="entry name" value="PhyH"/>
    <property type="match status" value="1"/>
</dbReference>
<gene>
    <name evidence="5" type="ORF">AK830_g4362</name>
</gene>
<reference evidence="5 6" key="1">
    <citation type="submission" date="2015-09" db="EMBL/GenBank/DDBJ databases">
        <title>Draft genome of a European isolate of the apple canker pathogen Neonectria ditissima.</title>
        <authorList>
            <person name="Gomez-Cortecero A."/>
            <person name="Harrison R.J."/>
            <person name="Armitage A.D."/>
        </authorList>
    </citation>
    <scope>NUCLEOTIDE SEQUENCE [LARGE SCALE GENOMIC DNA]</scope>
    <source>
        <strain evidence="5 6">R09/05</strain>
    </source>
</reference>
<keyword evidence="3" id="KW-0479">Metal-binding</keyword>
<accession>A0A0P7B8Z3</accession>
<dbReference type="GO" id="GO:0046872">
    <property type="term" value="F:metal ion binding"/>
    <property type="evidence" value="ECO:0007669"/>
    <property type="project" value="UniProtKB-KW"/>
</dbReference>
<evidence type="ECO:0000256" key="2">
    <source>
        <dbReference type="ARBA" id="ARBA00005830"/>
    </source>
</evidence>
<evidence type="ECO:0000313" key="6">
    <source>
        <dbReference type="Proteomes" id="UP000050424"/>
    </source>
</evidence>
<dbReference type="Proteomes" id="UP000050424">
    <property type="component" value="Unassembled WGS sequence"/>
</dbReference>
<evidence type="ECO:0000256" key="3">
    <source>
        <dbReference type="ARBA" id="ARBA00022723"/>
    </source>
</evidence>
<dbReference type="SUPFAM" id="SSF51197">
    <property type="entry name" value="Clavaminate synthase-like"/>
    <property type="match status" value="1"/>
</dbReference>